<gene>
    <name evidence="1" type="ORF">L1987_63338</name>
</gene>
<proteinExistence type="predicted"/>
<dbReference type="Proteomes" id="UP001056120">
    <property type="component" value="Linkage Group LG21"/>
</dbReference>
<sequence>MSHLLILPFFFIITISAQSNNSTFPNCPPANCGTVNISYPFWKMDTESTAQFCGYDGFGINCSDTGDQTISQITLGGDSYYVREINYVFGNIFLADYDVSPAAVDHNNCPRVRHNITLGTLPLNFSMYSVNLSFHFECNRCPSFATEIPCLDNNGGKSCVHNMSTGTEETADWEGYSCDQEVVTTVYREYINMNPNFSTEFSRILQGGFGLQWRTMDVDDCEKCEESGGRCGRQNTTDFFCFCSDGTIGWGDCKGTIVTIV</sequence>
<organism evidence="1 2">
    <name type="scientific">Smallanthus sonchifolius</name>
    <dbReference type="NCBI Taxonomy" id="185202"/>
    <lineage>
        <taxon>Eukaryota</taxon>
        <taxon>Viridiplantae</taxon>
        <taxon>Streptophyta</taxon>
        <taxon>Embryophyta</taxon>
        <taxon>Tracheophyta</taxon>
        <taxon>Spermatophyta</taxon>
        <taxon>Magnoliopsida</taxon>
        <taxon>eudicotyledons</taxon>
        <taxon>Gunneridae</taxon>
        <taxon>Pentapetalae</taxon>
        <taxon>asterids</taxon>
        <taxon>campanulids</taxon>
        <taxon>Asterales</taxon>
        <taxon>Asteraceae</taxon>
        <taxon>Asteroideae</taxon>
        <taxon>Heliantheae alliance</taxon>
        <taxon>Millerieae</taxon>
        <taxon>Smallanthus</taxon>
    </lineage>
</organism>
<accession>A0ACB9CD71</accession>
<comment type="caution">
    <text evidence="1">The sequence shown here is derived from an EMBL/GenBank/DDBJ whole genome shotgun (WGS) entry which is preliminary data.</text>
</comment>
<reference evidence="2" key="1">
    <citation type="journal article" date="2022" name="Mol. Ecol. Resour.">
        <title>The genomes of chicory, endive, great burdock and yacon provide insights into Asteraceae palaeo-polyploidization history and plant inulin production.</title>
        <authorList>
            <person name="Fan W."/>
            <person name="Wang S."/>
            <person name="Wang H."/>
            <person name="Wang A."/>
            <person name="Jiang F."/>
            <person name="Liu H."/>
            <person name="Zhao H."/>
            <person name="Xu D."/>
            <person name="Zhang Y."/>
        </authorList>
    </citation>
    <scope>NUCLEOTIDE SEQUENCE [LARGE SCALE GENOMIC DNA]</scope>
    <source>
        <strain evidence="2">cv. Yunnan</strain>
    </source>
</reference>
<evidence type="ECO:0000313" key="1">
    <source>
        <dbReference type="EMBL" id="KAI3732140.1"/>
    </source>
</evidence>
<name>A0ACB9CD71_9ASTR</name>
<dbReference type="EMBL" id="CM042038">
    <property type="protein sequence ID" value="KAI3732140.1"/>
    <property type="molecule type" value="Genomic_DNA"/>
</dbReference>
<reference evidence="1 2" key="2">
    <citation type="journal article" date="2022" name="Mol. Ecol. Resour.">
        <title>The genomes of chicory, endive, great burdock and yacon provide insights into Asteraceae paleo-polyploidization history and plant inulin production.</title>
        <authorList>
            <person name="Fan W."/>
            <person name="Wang S."/>
            <person name="Wang H."/>
            <person name="Wang A."/>
            <person name="Jiang F."/>
            <person name="Liu H."/>
            <person name="Zhao H."/>
            <person name="Xu D."/>
            <person name="Zhang Y."/>
        </authorList>
    </citation>
    <scope>NUCLEOTIDE SEQUENCE [LARGE SCALE GENOMIC DNA]</scope>
    <source>
        <strain evidence="2">cv. Yunnan</strain>
        <tissue evidence="1">Leaves</tissue>
    </source>
</reference>
<keyword evidence="2" id="KW-1185">Reference proteome</keyword>
<protein>
    <submittedName>
        <fullName evidence="1">Uncharacterized protein</fullName>
    </submittedName>
</protein>
<evidence type="ECO:0000313" key="2">
    <source>
        <dbReference type="Proteomes" id="UP001056120"/>
    </source>
</evidence>